<evidence type="ECO:0000256" key="3">
    <source>
        <dbReference type="ARBA" id="ARBA00022452"/>
    </source>
</evidence>
<evidence type="ECO:0000256" key="6">
    <source>
        <dbReference type="ARBA" id="ARBA00023004"/>
    </source>
</evidence>
<dbReference type="GO" id="GO:0006826">
    <property type="term" value="P:iron ion transport"/>
    <property type="evidence" value="ECO:0007669"/>
    <property type="project" value="UniProtKB-KW"/>
</dbReference>
<evidence type="ECO:0000256" key="8">
    <source>
        <dbReference type="ARBA" id="ARBA00023077"/>
    </source>
</evidence>
<evidence type="ECO:0000256" key="10">
    <source>
        <dbReference type="ARBA" id="ARBA00023237"/>
    </source>
</evidence>
<sequence length="1146" mass="127482">MTPQQPPPTLPRFLLAPACLFGLTAVGLAQQSAPASASATAPRDEEVVVLSPFEVVSDTRGYYSANTMSGTRFNTKIDDLASSITIMTKEQMNDFAMTDINDVFLYVAGTEGTGTYTDYVLDRNGSIADNVQNNPTQANRVRGLAPANVSLGNIETMGRVPIDAVGIDSIEVSRGPNANVFGLGNPSGTVNQVPSAANLQRDDARIVLRADSYDGYRNSVDVNKVIIKDKLAVRFQQVFQHEAFQRKPSGVDTERYNGMIKYQPFKNTTLSGSYFYYHAYGNRPNSMPPRDNISYWIQSGRPTWDPVTRVIHVNGQTIGPVTANTFPSSFNGQTIDYFSASYLGFDSSQLFIDQNGIGYWAAPSSVTGTTPATAAPGNLRYLQTTGAPDARGTGVRSNAQPLFLTTPTVSDQSIYDWENINISAINRFWDKTETFNVQLDQLFFRNAFHTLAFQGNFFREDSERWTRNYIGISNDLGQSGQLSIDPNERRLDGTPNPYFLRPYIGTARPRMQYDPARWDTTRGQLAYLIDFTQRNDGWRHLGSHQLTGYSEYKYRVNRRYSWRDVITSNHSWIPAGVYRGNQSTVSGPGQPPANINVTKSFYRYYVGDTEGANVDYAPSDFQYGAYDYVWGNAATGAFNREQVSLGLGAVTDSTGGTNNTKVTIRTLGGVMQSHFLGDRLVTTLGAREDKVYTMFGHTAVRLHNDGLTHDKTTTDRWSGDELFNSGRTTNVQAIVRPFRDLGFVRDLRNQSSFAADLINNLTLGYNKSDSFLPATPAQDLYHNRLPNPTGEDESYTLALNLFDNKLVVRATRYENTQKDARNSDASVFNQRVTRLDMSPSGQTPNPARLLFQADAWVRWQSPTLNDDQVRAKVTEVTGISPETEAFLFDPGVPFAATADIVAKGTEIEINYNPTNYWTVSGSITDSEVTNRNVSATIQRWIDERMPVWTTVKDPRIGVPVAQGGLDPTPGNTDGLWWKQLYQGASGSQTPEFNFIAFVGAPYSAFRENEGKANPQTRRYNARFSTKLDLAGITDQRHLKKFSIGGAIRLESKAIIGYYGVQQLPATITQLDTNRPIYDGAHHYLDAFITYRTKLWGDKVSAQFQLNARNLTESGGLRPVGAFPDGRIHTYRIIDPRIFILTASFDL</sequence>
<dbReference type="AlphaFoldDB" id="B1ZP62"/>
<keyword evidence="8" id="KW-0798">TonB box</keyword>
<proteinExistence type="predicted"/>
<accession>B1ZP62</accession>
<comment type="subcellular location">
    <subcellularLocation>
        <location evidence="1">Cell outer membrane</location>
        <topology evidence="1">Multi-pass membrane protein</topology>
    </subcellularLocation>
</comment>
<dbReference type="PANTHER" id="PTHR32552">
    <property type="entry name" value="FERRICHROME IRON RECEPTOR-RELATED"/>
    <property type="match status" value="1"/>
</dbReference>
<dbReference type="Proteomes" id="UP000007013">
    <property type="component" value="Chromosome"/>
</dbReference>
<evidence type="ECO:0000256" key="1">
    <source>
        <dbReference type="ARBA" id="ARBA00004571"/>
    </source>
</evidence>
<keyword evidence="7" id="KW-0406">Ion transport</keyword>
<dbReference type="OrthoDB" id="9760333at2"/>
<evidence type="ECO:0000256" key="4">
    <source>
        <dbReference type="ARBA" id="ARBA00022496"/>
    </source>
</evidence>
<dbReference type="eggNOG" id="COG4773">
    <property type="taxonomic scope" value="Bacteria"/>
</dbReference>
<keyword evidence="3" id="KW-1134">Transmembrane beta strand</keyword>
<evidence type="ECO:0000256" key="7">
    <source>
        <dbReference type="ARBA" id="ARBA00023065"/>
    </source>
</evidence>
<dbReference type="InterPro" id="IPR037066">
    <property type="entry name" value="Plug_dom_sf"/>
</dbReference>
<keyword evidence="11" id="KW-0732">Signal</keyword>
<keyword evidence="10" id="KW-0998">Cell outer membrane</keyword>
<evidence type="ECO:0000256" key="9">
    <source>
        <dbReference type="ARBA" id="ARBA00023136"/>
    </source>
</evidence>
<dbReference type="RefSeq" id="WP_012377078.1">
    <property type="nucleotide sequence ID" value="NC_010571.1"/>
</dbReference>
<feature type="chain" id="PRO_5002774400" evidence="11">
    <location>
        <begin position="30"/>
        <end position="1146"/>
    </location>
</feature>
<keyword evidence="6" id="KW-0408">Iron</keyword>
<keyword evidence="9" id="KW-0472">Membrane</keyword>
<evidence type="ECO:0000256" key="2">
    <source>
        <dbReference type="ARBA" id="ARBA00022448"/>
    </source>
</evidence>
<dbReference type="GO" id="GO:0009279">
    <property type="term" value="C:cell outer membrane"/>
    <property type="evidence" value="ECO:0007669"/>
    <property type="project" value="UniProtKB-SubCell"/>
</dbReference>
<keyword evidence="2" id="KW-0813">Transport</keyword>
<dbReference type="Gene3D" id="2.40.170.20">
    <property type="entry name" value="TonB-dependent receptor, beta-barrel domain"/>
    <property type="match status" value="1"/>
</dbReference>
<dbReference type="EMBL" id="CP001032">
    <property type="protein sequence ID" value="ACB77551.1"/>
    <property type="molecule type" value="Genomic_DNA"/>
</dbReference>
<dbReference type="PANTHER" id="PTHR32552:SF81">
    <property type="entry name" value="TONB-DEPENDENT OUTER MEMBRANE RECEPTOR"/>
    <property type="match status" value="1"/>
</dbReference>
<name>B1ZP62_OPITP</name>
<evidence type="ECO:0000256" key="11">
    <source>
        <dbReference type="SAM" id="SignalP"/>
    </source>
</evidence>
<keyword evidence="4" id="KW-0410">Iron transport</keyword>
<keyword evidence="13" id="KW-1185">Reference proteome</keyword>
<evidence type="ECO:0000256" key="5">
    <source>
        <dbReference type="ARBA" id="ARBA00022692"/>
    </source>
</evidence>
<evidence type="ECO:0000313" key="12">
    <source>
        <dbReference type="EMBL" id="ACB77551.1"/>
    </source>
</evidence>
<dbReference type="InterPro" id="IPR036942">
    <property type="entry name" value="Beta-barrel_TonB_sf"/>
</dbReference>
<dbReference type="Gene3D" id="2.170.130.10">
    <property type="entry name" value="TonB-dependent receptor, plug domain"/>
    <property type="match status" value="1"/>
</dbReference>
<reference evidence="12 13" key="1">
    <citation type="journal article" date="2011" name="J. Bacteriol.">
        <title>Genome sequence of the verrucomicrobium Opitutus terrae PB90-1, an abundant inhabitant of rice paddy soil ecosystems.</title>
        <authorList>
            <person name="van Passel M.W."/>
            <person name="Kant R."/>
            <person name="Palva A."/>
            <person name="Copeland A."/>
            <person name="Lucas S."/>
            <person name="Lapidus A."/>
            <person name="Glavina del Rio T."/>
            <person name="Pitluck S."/>
            <person name="Goltsman E."/>
            <person name="Clum A."/>
            <person name="Sun H."/>
            <person name="Schmutz J."/>
            <person name="Larimer F.W."/>
            <person name="Land M.L."/>
            <person name="Hauser L."/>
            <person name="Kyrpides N."/>
            <person name="Mikhailova N."/>
            <person name="Richardson P.P."/>
            <person name="Janssen P.H."/>
            <person name="de Vos W.M."/>
            <person name="Smidt H."/>
        </authorList>
    </citation>
    <scope>NUCLEOTIDE SEQUENCE [LARGE SCALE GENOMIC DNA]</scope>
    <source>
        <strain evidence="13">DSM 11246 / JCM 15787 / PB90-1</strain>
    </source>
</reference>
<dbReference type="KEGG" id="ote:Oter_4278"/>
<dbReference type="STRING" id="452637.Oter_4278"/>
<feature type="signal peptide" evidence="11">
    <location>
        <begin position="1"/>
        <end position="29"/>
    </location>
</feature>
<dbReference type="InterPro" id="IPR039426">
    <property type="entry name" value="TonB-dep_rcpt-like"/>
</dbReference>
<keyword evidence="5" id="KW-0812">Transmembrane</keyword>
<evidence type="ECO:0000313" key="13">
    <source>
        <dbReference type="Proteomes" id="UP000007013"/>
    </source>
</evidence>
<organism evidence="12 13">
    <name type="scientific">Opitutus terrae (strain DSM 11246 / JCM 15787 / PB90-1)</name>
    <dbReference type="NCBI Taxonomy" id="452637"/>
    <lineage>
        <taxon>Bacteria</taxon>
        <taxon>Pseudomonadati</taxon>
        <taxon>Verrucomicrobiota</taxon>
        <taxon>Opitutia</taxon>
        <taxon>Opitutales</taxon>
        <taxon>Opitutaceae</taxon>
        <taxon>Opitutus</taxon>
    </lineage>
</organism>
<dbReference type="SUPFAM" id="SSF56935">
    <property type="entry name" value="Porins"/>
    <property type="match status" value="2"/>
</dbReference>
<keyword evidence="12" id="KW-0675">Receptor</keyword>
<gene>
    <name evidence="12" type="ordered locus">Oter_4278</name>
</gene>
<dbReference type="HOGENOM" id="CLU_277051_0_0_0"/>
<protein>
    <submittedName>
        <fullName evidence="12">TonB-dependent receptor plug</fullName>
    </submittedName>
</protein>